<proteinExistence type="predicted"/>
<comment type="caution">
    <text evidence="1">The sequence shown here is derived from an EMBL/GenBank/DDBJ whole genome shotgun (WGS) entry which is preliminary data.</text>
</comment>
<organism evidence="1 2">
    <name type="scientific">Liquorilactobacillus sucicola DSM 21376 = JCM 15457</name>
    <dbReference type="NCBI Taxonomy" id="1423806"/>
    <lineage>
        <taxon>Bacteria</taxon>
        <taxon>Bacillati</taxon>
        <taxon>Bacillota</taxon>
        <taxon>Bacilli</taxon>
        <taxon>Lactobacillales</taxon>
        <taxon>Lactobacillaceae</taxon>
        <taxon>Liquorilactobacillus</taxon>
    </lineage>
</organism>
<protein>
    <submittedName>
        <fullName evidence="1">Uncharacterized protein</fullName>
    </submittedName>
</protein>
<reference evidence="1 2" key="1">
    <citation type="journal article" date="2015" name="Genome Announc.">
        <title>Expanding the biotechnology potential of lactobacilli through comparative genomics of 213 strains and associated genera.</title>
        <authorList>
            <person name="Sun Z."/>
            <person name="Harris H.M."/>
            <person name="McCann A."/>
            <person name="Guo C."/>
            <person name="Argimon S."/>
            <person name="Zhang W."/>
            <person name="Yang X."/>
            <person name="Jeffery I.B."/>
            <person name="Cooney J.C."/>
            <person name="Kagawa T.F."/>
            <person name="Liu W."/>
            <person name="Song Y."/>
            <person name="Salvetti E."/>
            <person name="Wrobel A."/>
            <person name="Rasinkangas P."/>
            <person name="Parkhill J."/>
            <person name="Rea M.C."/>
            <person name="O'Sullivan O."/>
            <person name="Ritari J."/>
            <person name="Douillard F.P."/>
            <person name="Paul Ross R."/>
            <person name="Yang R."/>
            <person name="Briner A.E."/>
            <person name="Felis G.E."/>
            <person name="de Vos W.M."/>
            <person name="Barrangou R."/>
            <person name="Klaenhammer T.R."/>
            <person name="Caufield P.W."/>
            <person name="Cui Y."/>
            <person name="Zhang H."/>
            <person name="O'Toole P.W."/>
        </authorList>
    </citation>
    <scope>NUCLEOTIDE SEQUENCE [LARGE SCALE GENOMIC DNA]</scope>
    <source>
        <strain evidence="1 2">DSM 21376</strain>
    </source>
</reference>
<sequence>MSSYELVARIQHFELFSNADKHEILKKDTLSQEKREYRLKPTDFISFLSEVDLYNNSHQNTAKFIKHIEDYYLNIGNRIVR</sequence>
<dbReference type="EMBL" id="AYZF01000017">
    <property type="protein sequence ID" value="KRN05713.1"/>
    <property type="molecule type" value="Genomic_DNA"/>
</dbReference>
<accession>A0A023CVB9</accession>
<evidence type="ECO:0000313" key="2">
    <source>
        <dbReference type="Proteomes" id="UP000050961"/>
    </source>
</evidence>
<dbReference type="eggNOG" id="ENOG5030BKJ">
    <property type="taxonomic scope" value="Bacteria"/>
</dbReference>
<dbReference type="RefSeq" id="WP_034987377.1">
    <property type="nucleotide sequence ID" value="NZ_AYZF01000017.1"/>
</dbReference>
<dbReference type="OrthoDB" id="2298055at2"/>
<dbReference type="PATRIC" id="fig|1423806.3.peg.2328"/>
<evidence type="ECO:0000313" key="1">
    <source>
        <dbReference type="EMBL" id="KRN05713.1"/>
    </source>
</evidence>
<dbReference type="Proteomes" id="UP000050961">
    <property type="component" value="Unassembled WGS sequence"/>
</dbReference>
<gene>
    <name evidence="1" type="ORF">FD15_GL002279</name>
</gene>
<dbReference type="AlphaFoldDB" id="A0A023CVB9"/>
<keyword evidence="2" id="KW-1185">Reference proteome</keyword>
<name>A0A023CVB9_9LACO</name>